<dbReference type="InterPro" id="IPR017850">
    <property type="entry name" value="Alkaline_phosphatase_core_sf"/>
</dbReference>
<dbReference type="GO" id="GO:0004065">
    <property type="term" value="F:arylsulfatase activity"/>
    <property type="evidence" value="ECO:0007669"/>
    <property type="project" value="TreeGrafter"/>
</dbReference>
<dbReference type="Pfam" id="PF00884">
    <property type="entry name" value="Sulfatase"/>
    <property type="match status" value="1"/>
</dbReference>
<dbReference type="GO" id="GO:0015024">
    <property type="term" value="F:glucuronate-2-sulfatase activity"/>
    <property type="evidence" value="ECO:0007669"/>
    <property type="project" value="TreeGrafter"/>
</dbReference>
<reference evidence="2 3" key="1">
    <citation type="submission" date="2018-09" db="EMBL/GenBank/DDBJ databases">
        <authorList>
            <person name="Zhu H."/>
        </authorList>
    </citation>
    <scope>NUCLEOTIDE SEQUENCE [LARGE SCALE GENOMIC DNA]</scope>
    <source>
        <strain evidence="2 3">K2R10-39</strain>
    </source>
</reference>
<feature type="domain" description="Sulfatase N-terminal" evidence="1">
    <location>
        <begin position="57"/>
        <end position="417"/>
    </location>
</feature>
<dbReference type="EMBL" id="QYUN01000002">
    <property type="protein sequence ID" value="RJG06912.1"/>
    <property type="molecule type" value="Genomic_DNA"/>
</dbReference>
<gene>
    <name evidence="2" type="ORF">D3870_13700</name>
</gene>
<dbReference type="CDD" id="cd16035">
    <property type="entry name" value="sulfatase_like"/>
    <property type="match status" value="1"/>
</dbReference>
<keyword evidence="3" id="KW-1185">Reference proteome</keyword>
<accession>A0A418X367</accession>
<evidence type="ECO:0000259" key="1">
    <source>
        <dbReference type="Pfam" id="PF00884"/>
    </source>
</evidence>
<dbReference type="Proteomes" id="UP000285190">
    <property type="component" value="Unassembled WGS sequence"/>
</dbReference>
<name>A0A418X367_9BURK</name>
<organism evidence="2 3">
    <name type="scientific">Noviherbaspirillum cavernae</name>
    <dbReference type="NCBI Taxonomy" id="2320862"/>
    <lineage>
        <taxon>Bacteria</taxon>
        <taxon>Pseudomonadati</taxon>
        <taxon>Pseudomonadota</taxon>
        <taxon>Betaproteobacteria</taxon>
        <taxon>Burkholderiales</taxon>
        <taxon>Oxalobacteraceae</taxon>
        <taxon>Noviherbaspirillum</taxon>
    </lineage>
</organism>
<dbReference type="Gene3D" id="3.40.720.10">
    <property type="entry name" value="Alkaline Phosphatase, subunit A"/>
    <property type="match status" value="1"/>
</dbReference>
<dbReference type="PANTHER" id="PTHR46615">
    <property type="entry name" value="ARYLSULFATASE K"/>
    <property type="match status" value="1"/>
</dbReference>
<evidence type="ECO:0000313" key="3">
    <source>
        <dbReference type="Proteomes" id="UP000285190"/>
    </source>
</evidence>
<dbReference type="InterPro" id="IPR006311">
    <property type="entry name" value="TAT_signal"/>
</dbReference>
<dbReference type="PROSITE" id="PS51318">
    <property type="entry name" value="TAT"/>
    <property type="match status" value="1"/>
</dbReference>
<protein>
    <submittedName>
        <fullName evidence="2">DUF229 domain-containing protein</fullName>
    </submittedName>
</protein>
<dbReference type="AlphaFoldDB" id="A0A418X367"/>
<dbReference type="InterPro" id="IPR000917">
    <property type="entry name" value="Sulfatase_N"/>
</dbReference>
<sequence length="594" mass="65908">MDGFGPNGPTRRQLLAGLAAVGAGAVTGTLGAMAQSPYRAPKLASAVSEASRASRRPNILLIMSDQERSWLDLPKNLGLHAHELLLETGTGFTQHHAHTTPCSPSRSNIYFGQHTQRTRMTANIDAPPTFPKLPSGMPSIGHLLRAQGYYTAYKGKWHLSPVGHDPGLVYGMYPNSEHVLEPYGFSDFNIDGDPHGATWTGYRYDAQIASQAVKWLGTRGKDLKGQQPWFLAVNFVNPHDIMYFSSGEKQEDSRLRRNLLAPLAGAPSGALYDRQWDLPLPRSHYQDDLSGKPWAQRSYVDLCNHLYGRIDPDDEAAWRAYQSYYFNCIRDVDSHVLTVLRALEQMGMADDTIVIYTADHGEMAGAHRLRQKGPHMYKENIRVPLIVRHPDVRGGGQSSALTSCIDLVPTMLGFAGVSTSAMAEHYPDLKGVDVGAVVASPQARTERDRRGILFNYGVPLYIDPAFTRATIETDAGSPQAAALRVALTKGQMFPGREHPALFRGIHDGRYKFARYFRPADHHQPQDWDTLIGRNELELYDTHKDPDELVNLAAKPEAHKELLLSLSRRTNELVAQEVGRDTGAEFPGPAGWYVR</sequence>
<dbReference type="SUPFAM" id="SSF53649">
    <property type="entry name" value="Alkaline phosphatase-like"/>
    <property type="match status" value="1"/>
</dbReference>
<dbReference type="InterPro" id="IPR051849">
    <property type="entry name" value="GAG-degrading_sulfatase"/>
</dbReference>
<evidence type="ECO:0000313" key="2">
    <source>
        <dbReference type="EMBL" id="RJG06912.1"/>
    </source>
</evidence>
<comment type="caution">
    <text evidence="2">The sequence shown here is derived from an EMBL/GenBank/DDBJ whole genome shotgun (WGS) entry which is preliminary data.</text>
</comment>
<proteinExistence type="predicted"/>
<dbReference type="RefSeq" id="WP_119739908.1">
    <property type="nucleotide sequence ID" value="NZ_QYUN01000002.1"/>
</dbReference>
<dbReference type="OrthoDB" id="9766107at2"/>
<dbReference type="PANTHER" id="PTHR46615:SF1">
    <property type="entry name" value="ARYLSULFATASE K"/>
    <property type="match status" value="1"/>
</dbReference>